<organism evidence="1 2">
    <name type="scientific">Salipiger mucosus DSM 16094</name>
    <dbReference type="NCBI Taxonomy" id="1123237"/>
    <lineage>
        <taxon>Bacteria</taxon>
        <taxon>Pseudomonadati</taxon>
        <taxon>Pseudomonadota</taxon>
        <taxon>Alphaproteobacteria</taxon>
        <taxon>Rhodobacterales</taxon>
        <taxon>Roseobacteraceae</taxon>
        <taxon>Salipiger</taxon>
    </lineage>
</organism>
<dbReference type="HOGENOM" id="CLU_553090_0_0_5"/>
<protein>
    <submittedName>
        <fullName evidence="1">Uncharacterized protein</fullName>
    </submittedName>
</protein>
<sequence length="493" mass="54313">MLASRANALCDVWRDEIAGVPTKSYQCTVSEGQVLTTTFMRLSDVMFDSAGGAPLDGPAGEYQSLVRGHRLIETPALETFSRLFETHSFAFEPSNLEVEFDMRGQGLSGREDLSGAGTEGRRWRTLGVWDETLGLFMPAFPLPAVLRRAIENRSGVAGPRFLRHATAEDFRDLDAKRQEYVRLWGANVEDRADLLSFGNLDMLADIEAGSVEGFLPLLFHAGFGQDGCSGAARGGALYVPPALYVDVAVCRNDGAEPAEIEDMFGAAETTTRLRPYDPATPPREERFGWRPVTLAPGESLLAVQRLIFGARPTTLDEETIPATRAVYGPTHLPKGVIVKGQPVAFDGRSHNAVILASYANCCSCPYLESWCPRAEEWIDHGKVLAECDAPERAGSETRHFRDARCRFRISEREHEDTTLTAARLDVTLDDGTTRVFELLDAPRRLTIGESCELAVELPPGIARRARSSALTLWGHYEKFTQARFEARSLALTT</sequence>
<accession>S9QAC2</accession>
<gene>
    <name evidence="1" type="ORF">Salmuc_03942</name>
</gene>
<keyword evidence="2" id="KW-1185">Reference proteome</keyword>
<evidence type="ECO:0000313" key="2">
    <source>
        <dbReference type="Proteomes" id="UP000015347"/>
    </source>
</evidence>
<reference evidence="2" key="1">
    <citation type="journal article" date="2014" name="Stand. Genomic Sci.">
        <title>Genome sequence of the exopolysaccharide-producing Salipiger mucosus type strain (DSM 16094(T)), a moderately halophilic member of the Roseobacter clade.</title>
        <authorList>
            <person name="Riedel T."/>
            <person name="Spring S."/>
            <person name="Fiebig A."/>
            <person name="Petersen J."/>
            <person name="Kyrpides N.C."/>
            <person name="Goker M."/>
            <person name="Klenk H.P."/>
        </authorList>
    </citation>
    <scope>NUCLEOTIDE SEQUENCE [LARGE SCALE GENOMIC DNA]</scope>
    <source>
        <strain evidence="2">DSM 16094</strain>
    </source>
</reference>
<dbReference type="STRING" id="1123237.Salmuc_03942"/>
<proteinExistence type="predicted"/>
<dbReference type="Proteomes" id="UP000015347">
    <property type="component" value="Unassembled WGS sequence"/>
</dbReference>
<name>S9QAC2_9RHOB</name>
<dbReference type="EMBL" id="APVH01000040">
    <property type="protein sequence ID" value="EPX78326.1"/>
    <property type="molecule type" value="Genomic_DNA"/>
</dbReference>
<comment type="caution">
    <text evidence="1">The sequence shown here is derived from an EMBL/GenBank/DDBJ whole genome shotgun (WGS) entry which is preliminary data.</text>
</comment>
<dbReference type="AlphaFoldDB" id="S9QAC2"/>
<evidence type="ECO:0000313" key="1">
    <source>
        <dbReference type="EMBL" id="EPX78326.1"/>
    </source>
</evidence>